<dbReference type="InterPro" id="IPR050351">
    <property type="entry name" value="BphY/WalK/GraS-like"/>
</dbReference>
<dbReference type="SUPFAM" id="SSF47384">
    <property type="entry name" value="Homodimeric domain of signal transducing histidine kinase"/>
    <property type="match status" value="1"/>
</dbReference>
<reference evidence="11 12" key="1">
    <citation type="submission" date="2019-08" db="EMBL/GenBank/DDBJ databases">
        <title>In-depth cultivation of the pig gut microbiome towards novel bacterial diversity and tailored functional studies.</title>
        <authorList>
            <person name="Wylensek D."/>
            <person name="Hitch T.C.A."/>
            <person name="Clavel T."/>
        </authorList>
    </citation>
    <scope>NUCLEOTIDE SEQUENCE [LARGE SCALE GENOMIC DNA]</scope>
    <source>
        <strain evidence="11 12">68-1-5</strain>
    </source>
</reference>
<dbReference type="Gene3D" id="3.30.565.10">
    <property type="entry name" value="Histidine kinase-like ATPase, C-terminal domain"/>
    <property type="match status" value="1"/>
</dbReference>
<evidence type="ECO:0000256" key="7">
    <source>
        <dbReference type="ARBA" id="ARBA00023012"/>
    </source>
</evidence>
<dbReference type="InterPro" id="IPR036097">
    <property type="entry name" value="HisK_dim/P_sf"/>
</dbReference>
<feature type="transmembrane region" description="Helical" evidence="9">
    <location>
        <begin position="9"/>
        <end position="29"/>
    </location>
</feature>
<dbReference type="SMART" id="SM00387">
    <property type="entry name" value="HATPase_c"/>
    <property type="match status" value="1"/>
</dbReference>
<dbReference type="PANTHER" id="PTHR45453">
    <property type="entry name" value="PHOSPHATE REGULON SENSOR PROTEIN PHOR"/>
    <property type="match status" value="1"/>
</dbReference>
<dbReference type="InterPro" id="IPR031967">
    <property type="entry name" value="PhoR_single_Cache-like_dom"/>
</dbReference>
<evidence type="ECO:0000256" key="4">
    <source>
        <dbReference type="ARBA" id="ARBA00022553"/>
    </source>
</evidence>
<comment type="caution">
    <text evidence="11">The sequence shown here is derived from an EMBL/GenBank/DDBJ whole genome shotgun (WGS) entry which is preliminary data.</text>
</comment>
<keyword evidence="5" id="KW-0808">Transferase</keyword>
<dbReference type="InterPro" id="IPR003594">
    <property type="entry name" value="HATPase_dom"/>
</dbReference>
<dbReference type="AlphaFoldDB" id="A0A6N7UYN0"/>
<evidence type="ECO:0000256" key="1">
    <source>
        <dbReference type="ARBA" id="ARBA00000085"/>
    </source>
</evidence>
<keyword evidence="7" id="KW-0902">Two-component regulatory system</keyword>
<dbReference type="Pfam" id="PF16736">
    <property type="entry name" value="sCache_like"/>
    <property type="match status" value="1"/>
</dbReference>
<organism evidence="11 12">
    <name type="scientific">Suipraeoptans intestinalis</name>
    <dbReference type="NCBI Taxonomy" id="2606628"/>
    <lineage>
        <taxon>Bacteria</taxon>
        <taxon>Bacillati</taxon>
        <taxon>Bacillota</taxon>
        <taxon>Clostridia</taxon>
        <taxon>Lachnospirales</taxon>
        <taxon>Lachnospiraceae</taxon>
        <taxon>Suipraeoptans</taxon>
    </lineage>
</organism>
<feature type="domain" description="Histidine kinase" evidence="10">
    <location>
        <begin position="224"/>
        <end position="439"/>
    </location>
</feature>
<dbReference type="CDD" id="cd00082">
    <property type="entry name" value="HisKA"/>
    <property type="match status" value="1"/>
</dbReference>
<keyword evidence="12" id="KW-1185">Reference proteome</keyword>
<proteinExistence type="predicted"/>
<dbReference type="InterPro" id="IPR003661">
    <property type="entry name" value="HisK_dim/P_dom"/>
</dbReference>
<dbReference type="CDD" id="cd00075">
    <property type="entry name" value="HATPase"/>
    <property type="match status" value="1"/>
</dbReference>
<dbReference type="Pfam" id="PF00512">
    <property type="entry name" value="HisKA"/>
    <property type="match status" value="1"/>
</dbReference>
<dbReference type="PROSITE" id="PS50109">
    <property type="entry name" value="HIS_KIN"/>
    <property type="match status" value="1"/>
</dbReference>
<keyword evidence="4" id="KW-0597">Phosphoprotein</keyword>
<dbReference type="GO" id="GO:0004721">
    <property type="term" value="F:phosphoprotein phosphatase activity"/>
    <property type="evidence" value="ECO:0007669"/>
    <property type="project" value="TreeGrafter"/>
</dbReference>
<name>A0A6N7UYN0_9FIRM</name>
<comment type="subcellular location">
    <subcellularLocation>
        <location evidence="2">Membrane</location>
    </subcellularLocation>
</comment>
<dbReference type="RefSeq" id="WP_154476332.1">
    <property type="nucleotide sequence ID" value="NZ_VULY01000018.1"/>
</dbReference>
<evidence type="ECO:0000313" key="12">
    <source>
        <dbReference type="Proteomes" id="UP000434409"/>
    </source>
</evidence>
<evidence type="ECO:0000256" key="8">
    <source>
        <dbReference type="ARBA" id="ARBA00023136"/>
    </source>
</evidence>
<evidence type="ECO:0000256" key="3">
    <source>
        <dbReference type="ARBA" id="ARBA00012438"/>
    </source>
</evidence>
<accession>A0A6N7UYN0</accession>
<dbReference type="FunFam" id="3.30.565.10:FF:000006">
    <property type="entry name" value="Sensor histidine kinase WalK"/>
    <property type="match status" value="1"/>
</dbReference>
<keyword evidence="8 9" id="KW-0472">Membrane</keyword>
<keyword evidence="6 11" id="KW-0418">Kinase</keyword>
<evidence type="ECO:0000256" key="2">
    <source>
        <dbReference type="ARBA" id="ARBA00004370"/>
    </source>
</evidence>
<sequence>MKKRLRKSMILIVFVTLIITCGCTTWVMYRQTMDVIRKDMAQEAAYIRRTVELFGTEHLQQMDRVERRTRVTLIDSDGTVQYDSQKSKVKENHAGRKEVVEAKAHGEGTDVRRSRSLGNEMMYYAVLLENGQILRVSKNMDTVLQTSLKILPAMGAVGALMFLVAAALSQWQVKKLIRPINHMDLEHPLENQIYEELVPLLESLDRRNKEKEEAEKIRREFSANVSHELKTPLTSISGYAELMERGMVKKEDVERFSGRIYHEARRLITLIHDMMKLSHLDEGGSEMEKEPVDLMEIAKETAERLKPLADRKGITLEVLGETAAFTGIRMVLEEMLFNLCENAIKYNREGGKVTVLTGSSEEELFLQVKDTGIGIREEDQERVFERFYRVDKSRSKESGGTGLGLSIVKHGALVHEGRICLQSREGTGTRIRITFPKNK</sequence>
<dbReference type="PROSITE" id="PS51257">
    <property type="entry name" value="PROKAR_LIPOPROTEIN"/>
    <property type="match status" value="1"/>
</dbReference>
<dbReference type="FunFam" id="1.10.287.130:FF:000001">
    <property type="entry name" value="Two-component sensor histidine kinase"/>
    <property type="match status" value="1"/>
</dbReference>
<dbReference type="Pfam" id="PF02518">
    <property type="entry name" value="HATPase_c"/>
    <property type="match status" value="1"/>
</dbReference>
<dbReference type="SMART" id="SM00388">
    <property type="entry name" value="HisKA"/>
    <property type="match status" value="1"/>
</dbReference>
<dbReference type="Gene3D" id="1.10.287.130">
    <property type="match status" value="1"/>
</dbReference>
<evidence type="ECO:0000259" key="10">
    <source>
        <dbReference type="PROSITE" id="PS50109"/>
    </source>
</evidence>
<dbReference type="EC" id="2.7.13.3" evidence="3"/>
<keyword evidence="9" id="KW-1133">Transmembrane helix</keyword>
<dbReference type="GO" id="GO:0000155">
    <property type="term" value="F:phosphorelay sensor kinase activity"/>
    <property type="evidence" value="ECO:0007669"/>
    <property type="project" value="InterPro"/>
</dbReference>
<dbReference type="SUPFAM" id="SSF55874">
    <property type="entry name" value="ATPase domain of HSP90 chaperone/DNA topoisomerase II/histidine kinase"/>
    <property type="match status" value="1"/>
</dbReference>
<dbReference type="InterPro" id="IPR036890">
    <property type="entry name" value="HATPase_C_sf"/>
</dbReference>
<evidence type="ECO:0000256" key="9">
    <source>
        <dbReference type="SAM" id="Phobius"/>
    </source>
</evidence>
<dbReference type="InterPro" id="IPR005467">
    <property type="entry name" value="His_kinase_dom"/>
</dbReference>
<evidence type="ECO:0000313" key="11">
    <source>
        <dbReference type="EMBL" id="MSR93379.1"/>
    </source>
</evidence>
<dbReference type="PANTHER" id="PTHR45453:SF1">
    <property type="entry name" value="PHOSPHATE REGULON SENSOR PROTEIN PHOR"/>
    <property type="match status" value="1"/>
</dbReference>
<dbReference type="EMBL" id="VULY01000018">
    <property type="protein sequence ID" value="MSR93379.1"/>
    <property type="molecule type" value="Genomic_DNA"/>
</dbReference>
<evidence type="ECO:0000256" key="5">
    <source>
        <dbReference type="ARBA" id="ARBA00022679"/>
    </source>
</evidence>
<dbReference type="InterPro" id="IPR004358">
    <property type="entry name" value="Sig_transdc_His_kin-like_C"/>
</dbReference>
<comment type="catalytic activity">
    <reaction evidence="1">
        <text>ATP + protein L-histidine = ADP + protein N-phospho-L-histidine.</text>
        <dbReference type="EC" id="2.7.13.3"/>
    </reaction>
</comment>
<dbReference type="Proteomes" id="UP000434409">
    <property type="component" value="Unassembled WGS sequence"/>
</dbReference>
<protein>
    <recommendedName>
        <fullName evidence="3">histidine kinase</fullName>
        <ecNumber evidence="3">2.7.13.3</ecNumber>
    </recommendedName>
</protein>
<evidence type="ECO:0000256" key="6">
    <source>
        <dbReference type="ARBA" id="ARBA00022777"/>
    </source>
</evidence>
<gene>
    <name evidence="11" type="ORF">FYJ34_03620</name>
</gene>
<dbReference type="GO" id="GO:0005886">
    <property type="term" value="C:plasma membrane"/>
    <property type="evidence" value="ECO:0007669"/>
    <property type="project" value="TreeGrafter"/>
</dbReference>
<dbReference type="GO" id="GO:0016036">
    <property type="term" value="P:cellular response to phosphate starvation"/>
    <property type="evidence" value="ECO:0007669"/>
    <property type="project" value="TreeGrafter"/>
</dbReference>
<feature type="transmembrane region" description="Helical" evidence="9">
    <location>
        <begin position="150"/>
        <end position="168"/>
    </location>
</feature>
<dbReference type="PRINTS" id="PR00344">
    <property type="entry name" value="BCTRLSENSOR"/>
</dbReference>
<keyword evidence="9" id="KW-0812">Transmembrane</keyword>